<dbReference type="RefSeq" id="WP_118885843.1">
    <property type="nucleotide sequence ID" value="NZ_CP032100.1"/>
</dbReference>
<proteinExistence type="predicted"/>
<sequence>MQTFTFNGDGVKTCKCCEKKMSSKGGLYEGVCSSTCSSKQLEYNSIPINLLFIKRLYIHINDEKTREEQIDKFITINKLNKDMTKHKIKRIAEYFLSNQLDKLEIKRNSIYHINLQK</sequence>
<name>A0AAD0SPH8_9BACT</name>
<dbReference type="Proteomes" id="UP000263040">
    <property type="component" value="Chromosome"/>
</dbReference>
<evidence type="ECO:0000313" key="1">
    <source>
        <dbReference type="EMBL" id="AXX89288.1"/>
    </source>
</evidence>
<accession>A0AAD0SPH8</accession>
<keyword evidence="2" id="KW-1185">Reference proteome</keyword>
<protein>
    <submittedName>
        <fullName evidence="1">Uncharacterized protein</fullName>
    </submittedName>
</protein>
<organism evidence="1 2">
    <name type="scientific">Arcobacter suis CECT 7833</name>
    <dbReference type="NCBI Taxonomy" id="663365"/>
    <lineage>
        <taxon>Bacteria</taxon>
        <taxon>Pseudomonadati</taxon>
        <taxon>Campylobacterota</taxon>
        <taxon>Epsilonproteobacteria</taxon>
        <taxon>Campylobacterales</taxon>
        <taxon>Arcobacteraceae</taxon>
        <taxon>Arcobacter</taxon>
    </lineage>
</organism>
<reference evidence="1 2" key="1">
    <citation type="submission" date="2018-08" db="EMBL/GenBank/DDBJ databases">
        <title>Complete genome of the Arcobacter suis type strain LMG 26152.</title>
        <authorList>
            <person name="Miller W.G."/>
            <person name="Yee E."/>
            <person name="Bono J.L."/>
        </authorList>
    </citation>
    <scope>NUCLEOTIDE SEQUENCE [LARGE SCALE GENOMIC DNA]</scope>
    <source>
        <strain evidence="1 2">CECT 7833</strain>
    </source>
</reference>
<dbReference type="KEGG" id="asui:ASUIS_0795"/>
<gene>
    <name evidence="1" type="ORF">ASUIS_0795</name>
</gene>
<evidence type="ECO:0000313" key="2">
    <source>
        <dbReference type="Proteomes" id="UP000263040"/>
    </source>
</evidence>
<dbReference type="AlphaFoldDB" id="A0AAD0SPH8"/>
<dbReference type="EMBL" id="CP032100">
    <property type="protein sequence ID" value="AXX89288.1"/>
    <property type="molecule type" value="Genomic_DNA"/>
</dbReference>